<reference evidence="4" key="1">
    <citation type="submission" date="2017-01" db="EMBL/GenBank/DDBJ databases">
        <authorList>
            <person name="Varghese N."/>
            <person name="Submissions S."/>
        </authorList>
    </citation>
    <scope>NUCLEOTIDE SEQUENCE [LARGE SCALE GENOMIC DNA]</scope>
    <source>
        <strain evidence="4">type strain: HArc-</strain>
    </source>
</reference>
<dbReference type="PANTHER" id="PTHR43428:SF1">
    <property type="entry name" value="ARSENATE REDUCTASE"/>
    <property type="match status" value="1"/>
</dbReference>
<dbReference type="Pfam" id="PF01451">
    <property type="entry name" value="LMWPc"/>
    <property type="match status" value="1"/>
</dbReference>
<evidence type="ECO:0000313" key="3">
    <source>
        <dbReference type="EMBL" id="SIS00750.1"/>
    </source>
</evidence>
<gene>
    <name evidence="3" type="ORF">SAMN05421752_10765</name>
</gene>
<dbReference type="SMART" id="SM00226">
    <property type="entry name" value="LMWPc"/>
    <property type="match status" value="1"/>
</dbReference>
<dbReference type="OrthoDB" id="295776at2157"/>
<name>A0A1N7FKE3_9EURY</name>
<dbReference type="GO" id="GO:0046685">
    <property type="term" value="P:response to arsenic-containing substance"/>
    <property type="evidence" value="ECO:0007669"/>
    <property type="project" value="UniProtKB-KW"/>
</dbReference>
<dbReference type="SUPFAM" id="SSF52788">
    <property type="entry name" value="Phosphotyrosine protein phosphatases I"/>
    <property type="match status" value="1"/>
</dbReference>
<proteinExistence type="predicted"/>
<protein>
    <submittedName>
        <fullName evidence="3">Protein-tyrosine-phosphatase</fullName>
    </submittedName>
</protein>
<evidence type="ECO:0000313" key="4">
    <source>
        <dbReference type="Proteomes" id="UP000185936"/>
    </source>
</evidence>
<evidence type="ECO:0000259" key="2">
    <source>
        <dbReference type="SMART" id="SM00226"/>
    </source>
</evidence>
<dbReference type="Proteomes" id="UP000185936">
    <property type="component" value="Unassembled WGS sequence"/>
</dbReference>
<feature type="domain" description="Phosphotyrosine protein phosphatase I" evidence="2">
    <location>
        <begin position="5"/>
        <end position="135"/>
    </location>
</feature>
<dbReference type="InterPro" id="IPR036196">
    <property type="entry name" value="Ptyr_pPase_sf"/>
</dbReference>
<keyword evidence="4" id="KW-1185">Reference proteome</keyword>
<evidence type="ECO:0000256" key="1">
    <source>
        <dbReference type="ARBA" id="ARBA00022849"/>
    </source>
</evidence>
<dbReference type="AlphaFoldDB" id="A0A1N7FKE3"/>
<keyword evidence="1" id="KW-0059">Arsenical resistance</keyword>
<accession>A0A1N7FKE3</accession>
<sequence>MADRVRVGFVCVENAGRSQIAEAVAETQLQIRERDDIEIHSGGTDPADKLHPVVVDVMTEKGYDLSDQSPQKITRDELARFDIVALMGCALSVEDLPTGVVVRDWGFINPARGTHEEVRAISTEIEQRVIELLDDLPTTEQRQATLNR</sequence>
<dbReference type="PANTHER" id="PTHR43428">
    <property type="entry name" value="ARSENATE REDUCTASE"/>
    <property type="match status" value="1"/>
</dbReference>
<organism evidence="3 4">
    <name type="scientific">Natronorubrum thiooxidans</name>
    <dbReference type="NCBI Taxonomy" id="308853"/>
    <lineage>
        <taxon>Archaea</taxon>
        <taxon>Methanobacteriati</taxon>
        <taxon>Methanobacteriota</taxon>
        <taxon>Stenosarchaea group</taxon>
        <taxon>Halobacteria</taxon>
        <taxon>Halobacteriales</taxon>
        <taxon>Natrialbaceae</taxon>
        <taxon>Natronorubrum</taxon>
    </lineage>
</organism>
<dbReference type="RefSeq" id="WP_076609259.1">
    <property type="nucleotide sequence ID" value="NZ_FTNR01000007.1"/>
</dbReference>
<dbReference type="EMBL" id="FTNR01000007">
    <property type="protein sequence ID" value="SIS00750.1"/>
    <property type="molecule type" value="Genomic_DNA"/>
</dbReference>
<dbReference type="Gene3D" id="3.40.50.2300">
    <property type="match status" value="1"/>
</dbReference>
<dbReference type="InterPro" id="IPR023485">
    <property type="entry name" value="Ptyr_pPase"/>
</dbReference>
<dbReference type="STRING" id="308853.SAMN05421752_10765"/>